<feature type="transmembrane region" description="Helical" evidence="1">
    <location>
        <begin position="269"/>
        <end position="291"/>
    </location>
</feature>
<proteinExistence type="inferred from homology"/>
<comment type="cofactor">
    <cofactor evidence="1">
        <name>Fe(2+)</name>
        <dbReference type="ChEBI" id="CHEBI:29033"/>
    </cofactor>
</comment>
<comment type="function">
    <text evidence="1">Catalyzes the cleavage of beta-carotene at its central double bond (15,15') to yield two molecules of all-trans-retinal.</text>
</comment>
<evidence type="ECO:0000256" key="1">
    <source>
        <dbReference type="HAMAP-Rule" id="MF_02093"/>
    </source>
</evidence>
<comment type="catalytic activity">
    <reaction evidence="1">
        <text>all-trans-beta-carotene + O2 = 2 all-trans-retinal</text>
        <dbReference type="Rhea" id="RHEA:32887"/>
        <dbReference type="ChEBI" id="CHEBI:15379"/>
        <dbReference type="ChEBI" id="CHEBI:17579"/>
        <dbReference type="ChEBI" id="CHEBI:17898"/>
        <dbReference type="EC" id="1.13.11.63"/>
    </reaction>
</comment>
<feature type="compositionally biased region" description="Low complexity" evidence="2">
    <location>
        <begin position="334"/>
        <end position="343"/>
    </location>
</feature>
<feature type="compositionally biased region" description="Basic residues" evidence="2">
    <location>
        <begin position="375"/>
        <end position="384"/>
    </location>
</feature>
<protein>
    <recommendedName>
        <fullName evidence="1">Probable beta-carotene 15,15'-dioxygenase</fullName>
        <ecNumber evidence="1">1.13.11.63</ecNumber>
    </recommendedName>
</protein>
<keyword evidence="4" id="KW-1185">Reference proteome</keyword>
<evidence type="ECO:0000313" key="3">
    <source>
        <dbReference type="EMBL" id="MDV6229014.1"/>
    </source>
</evidence>
<keyword evidence="1" id="KW-0812">Transmembrane</keyword>
<evidence type="ECO:0000256" key="2">
    <source>
        <dbReference type="SAM" id="MobiDB-lite"/>
    </source>
</evidence>
<keyword evidence="1" id="KW-0408">Iron</keyword>
<name>A0ABU4ARY8_9NOCA</name>
<keyword evidence="1" id="KW-0472">Membrane</keyword>
<feature type="transmembrane region" description="Helical" evidence="1">
    <location>
        <begin position="176"/>
        <end position="202"/>
    </location>
</feature>
<dbReference type="HAMAP" id="MF_02093">
    <property type="entry name" value="Beta_carotene_diox"/>
    <property type="match status" value="1"/>
</dbReference>
<dbReference type="RefSeq" id="WP_317547112.1">
    <property type="nucleotide sequence ID" value="NZ_JAWLKE010000001.1"/>
</dbReference>
<feature type="transmembrane region" description="Helical" evidence="1">
    <location>
        <begin position="303"/>
        <end position="321"/>
    </location>
</feature>
<dbReference type="Proteomes" id="UP001185899">
    <property type="component" value="Unassembled WGS sequence"/>
</dbReference>
<sequence length="384" mass="40088">MSLTEQSGDSTTSTSAPLLTAATWSRWLVVGTVVMSSGHLIGLPAITAPVALVVAGVAFLAGIPHGAIDHLMAKRLSGGAPLLAVAAVYAGAAAAAWALLEWVGPIALVAAVLFSAVHFGMGELEVSRLLTGWLPRRIPAAAIVVAGSGALVLPLARSGDQLLRVATAVSPELAVLISLAPVQIALVSTWCVAASVAVAAALRSGHRTVALDVVIIGALGMAAPPLVAFAVWFGCWHALRHTARLLTVEPGCAALLVDGRGRAATWRLVRLSAVPSLAALTAVLALGWFTVASPNPTTMVAEVLRLLLALTVPHMVVVWWLDFVPSRQVHGPGARPAAAPAPSESRRRLRPLPSSYLSIATKRRSFERPRGADARRRHVEQHRR</sequence>
<evidence type="ECO:0000313" key="4">
    <source>
        <dbReference type="Proteomes" id="UP001185899"/>
    </source>
</evidence>
<dbReference type="InterPro" id="IPR022270">
    <property type="entry name" value="Blh_diox"/>
</dbReference>
<dbReference type="EC" id="1.13.11.63" evidence="1"/>
<keyword evidence="1" id="KW-0479">Metal-binding</keyword>
<feature type="compositionally biased region" description="Basic and acidic residues" evidence="2">
    <location>
        <begin position="364"/>
        <end position="374"/>
    </location>
</feature>
<dbReference type="EMBL" id="JAWLKE010000001">
    <property type="protein sequence ID" value="MDV6229014.1"/>
    <property type="molecule type" value="Genomic_DNA"/>
</dbReference>
<reference evidence="3 4" key="1">
    <citation type="submission" date="2023-10" db="EMBL/GenBank/DDBJ databases">
        <title>Development of a sustainable strategy for remediation of hydrocarbon-contaminated territories based on the waste exchange concept.</title>
        <authorList>
            <person name="Krivoruchko A."/>
        </authorList>
    </citation>
    <scope>NUCLEOTIDE SEQUENCE [LARGE SCALE GENOMIC DNA]</scope>
    <source>
        <strain evidence="3 4">IEGM 1322</strain>
    </source>
</reference>
<organism evidence="3 4">
    <name type="scientific">Rhodococcus cercidiphylli</name>
    <dbReference type="NCBI Taxonomy" id="489916"/>
    <lineage>
        <taxon>Bacteria</taxon>
        <taxon>Bacillati</taxon>
        <taxon>Actinomycetota</taxon>
        <taxon>Actinomycetes</taxon>
        <taxon>Mycobacteriales</taxon>
        <taxon>Nocardiaceae</taxon>
        <taxon>Rhodococcus</taxon>
    </lineage>
</organism>
<dbReference type="NCBIfam" id="TIGR03753">
    <property type="entry name" value="blh_monoox"/>
    <property type="match status" value="1"/>
</dbReference>
<feature type="transmembrane region" description="Helical" evidence="1">
    <location>
        <begin position="106"/>
        <end position="126"/>
    </location>
</feature>
<feature type="transmembrane region" description="Helical" evidence="1">
    <location>
        <begin position="138"/>
        <end position="156"/>
    </location>
</feature>
<keyword evidence="1" id="KW-1003">Cell membrane</keyword>
<feature type="binding site" evidence="1">
    <location>
        <position position="118"/>
    </location>
    <ligand>
        <name>Fe cation</name>
        <dbReference type="ChEBI" id="CHEBI:24875"/>
    </ligand>
</feature>
<feature type="binding site" evidence="1">
    <location>
        <position position="65"/>
    </location>
    <ligand>
        <name>Fe cation</name>
        <dbReference type="ChEBI" id="CHEBI:24875"/>
    </ligand>
</feature>
<feature type="binding site" evidence="1">
    <location>
        <position position="237"/>
    </location>
    <ligand>
        <name>Fe cation</name>
        <dbReference type="ChEBI" id="CHEBI:24875"/>
    </ligand>
</feature>
<keyword evidence="1 3" id="KW-0560">Oxidoreductase</keyword>
<dbReference type="GO" id="GO:0003834">
    <property type="term" value="F:beta-carotene 15,15'-dioxygenase activity"/>
    <property type="evidence" value="ECO:0007669"/>
    <property type="project" value="UniProtKB-EC"/>
</dbReference>
<feature type="transmembrane region" description="Helical" evidence="1">
    <location>
        <begin position="209"/>
        <end position="232"/>
    </location>
</feature>
<keyword evidence="1" id="KW-0223">Dioxygenase</keyword>
<feature type="binding site" evidence="1">
    <location>
        <position position="241"/>
    </location>
    <ligand>
        <name>Fe cation</name>
        <dbReference type="ChEBI" id="CHEBI:24875"/>
    </ligand>
</feature>
<feature type="region of interest" description="Disordered" evidence="2">
    <location>
        <begin position="332"/>
        <end position="384"/>
    </location>
</feature>
<dbReference type="Pfam" id="PF15461">
    <property type="entry name" value="BCD"/>
    <property type="match status" value="1"/>
</dbReference>
<accession>A0ABU4ARY8</accession>
<keyword evidence="1" id="KW-1133">Transmembrane helix</keyword>
<comment type="similarity">
    <text evidence="1">Belongs to the Brp/Blh beta-carotene diooxygenase family.</text>
</comment>
<gene>
    <name evidence="3" type="ORF">R3P95_00510</name>
</gene>
<feature type="transmembrane region" description="Helical" evidence="1">
    <location>
        <begin position="82"/>
        <end position="100"/>
    </location>
</feature>
<comment type="subcellular location">
    <subcellularLocation>
        <location evidence="1">Cell membrane</location>
        <topology evidence="1">Multi-pass membrane protein</topology>
    </subcellularLocation>
</comment>
<comment type="caution">
    <text evidence="3">The sequence shown here is derived from an EMBL/GenBank/DDBJ whole genome shotgun (WGS) entry which is preliminary data.</text>
</comment>
<feature type="transmembrane region" description="Helical" evidence="1">
    <location>
        <begin position="41"/>
        <end position="61"/>
    </location>
</feature>